<organism evidence="1 2">
    <name type="scientific">Anaerocolumna chitinilytica</name>
    <dbReference type="NCBI Taxonomy" id="1727145"/>
    <lineage>
        <taxon>Bacteria</taxon>
        <taxon>Bacillati</taxon>
        <taxon>Bacillota</taxon>
        <taxon>Clostridia</taxon>
        <taxon>Lachnospirales</taxon>
        <taxon>Lachnospiraceae</taxon>
        <taxon>Anaerocolumna</taxon>
    </lineage>
</organism>
<dbReference type="Proteomes" id="UP000515703">
    <property type="component" value="Chromosome"/>
</dbReference>
<dbReference type="RefSeq" id="WP_185257246.1">
    <property type="nucleotide sequence ID" value="NZ_AP023368.1"/>
</dbReference>
<dbReference type="AlphaFoldDB" id="A0A7M3SAU4"/>
<name>A0A7M3SAU4_9FIRM</name>
<accession>A0A7M3SAU4</accession>
<evidence type="ECO:0000313" key="2">
    <source>
        <dbReference type="Proteomes" id="UP000515703"/>
    </source>
</evidence>
<reference evidence="1 2" key="2">
    <citation type="submission" date="2020-08" db="EMBL/GenBank/DDBJ databases">
        <authorList>
            <person name="Ueki A."/>
            <person name="Tonouchi A."/>
        </authorList>
    </citation>
    <scope>NUCLEOTIDE SEQUENCE [LARGE SCALE GENOMIC DNA]</scope>
    <source>
        <strain evidence="1 2">CTTW</strain>
    </source>
</reference>
<dbReference type="KEGG" id="acht:bsdcttw_47520"/>
<reference evidence="1 2" key="1">
    <citation type="submission" date="2020-08" db="EMBL/GenBank/DDBJ databases">
        <title>Draft genome sequencing of an Anaerocolumna strain isolated from anoxic soil subjected to BSD treatment.</title>
        <authorList>
            <person name="Uek A."/>
            <person name="Tonouchi A."/>
        </authorList>
    </citation>
    <scope>NUCLEOTIDE SEQUENCE [LARGE SCALE GENOMIC DNA]</scope>
    <source>
        <strain evidence="1 2">CTTW</strain>
    </source>
</reference>
<protein>
    <submittedName>
        <fullName evidence="1">Uncharacterized protein</fullName>
    </submittedName>
</protein>
<dbReference type="EMBL" id="AP023368">
    <property type="protein sequence ID" value="BCK01712.1"/>
    <property type="molecule type" value="Genomic_DNA"/>
</dbReference>
<evidence type="ECO:0000313" key="1">
    <source>
        <dbReference type="EMBL" id="BCK01712.1"/>
    </source>
</evidence>
<proteinExistence type="predicted"/>
<gene>
    <name evidence="1" type="ORF">bsdcttw_47520</name>
</gene>
<sequence length="76" mass="8687">MIQEIKIIIENYLNNAKLSMYLTGTVVADGIQISDRLTLPLELIQGNLKKELTMGKQVRLLRNHGGQQYYLLEVVE</sequence>
<keyword evidence="2" id="KW-1185">Reference proteome</keyword>